<evidence type="ECO:0000313" key="19">
    <source>
        <dbReference type="Proteomes" id="UP000298416"/>
    </source>
</evidence>
<feature type="domain" description="Plastocyanin-like" evidence="17">
    <location>
        <begin position="76"/>
        <end position="189"/>
    </location>
</feature>
<evidence type="ECO:0000256" key="7">
    <source>
        <dbReference type="ARBA" id="ARBA00022723"/>
    </source>
</evidence>
<evidence type="ECO:0000256" key="5">
    <source>
        <dbReference type="ARBA" id="ARBA00022523"/>
    </source>
</evidence>
<proteinExistence type="inferred from homology"/>
<dbReference type="Pfam" id="PF07731">
    <property type="entry name" value="Cu-oxidase_2"/>
    <property type="match status" value="1"/>
</dbReference>
<dbReference type="SUPFAM" id="SSF49503">
    <property type="entry name" value="Cupredoxins"/>
    <property type="match status" value="3"/>
</dbReference>
<feature type="domain" description="Plastocyanin-like" evidence="16">
    <location>
        <begin position="453"/>
        <end position="587"/>
    </location>
</feature>
<dbReference type="EC" id="1.10.3.2" evidence="4 13"/>
<comment type="function">
    <text evidence="13">Lignin degradation and detoxification of lignin-derived products.</text>
</comment>
<dbReference type="PROSITE" id="PS00079">
    <property type="entry name" value="MULTICOPPER_OXIDASE1"/>
    <property type="match status" value="1"/>
</dbReference>
<evidence type="ECO:0000259" key="16">
    <source>
        <dbReference type="Pfam" id="PF07731"/>
    </source>
</evidence>
<evidence type="ECO:0000256" key="1">
    <source>
        <dbReference type="ARBA" id="ARBA00000349"/>
    </source>
</evidence>
<feature type="domain" description="Plastocyanin-like" evidence="15">
    <location>
        <begin position="203"/>
        <end position="350"/>
    </location>
</feature>
<evidence type="ECO:0000256" key="8">
    <source>
        <dbReference type="ARBA" id="ARBA00022737"/>
    </source>
</evidence>
<evidence type="ECO:0000259" key="15">
    <source>
        <dbReference type="Pfam" id="PF00394"/>
    </source>
</evidence>
<evidence type="ECO:0000256" key="14">
    <source>
        <dbReference type="SAM" id="Phobius"/>
    </source>
</evidence>
<evidence type="ECO:0000256" key="6">
    <source>
        <dbReference type="ARBA" id="ARBA00022525"/>
    </source>
</evidence>
<dbReference type="GO" id="GO:0048046">
    <property type="term" value="C:apoplast"/>
    <property type="evidence" value="ECO:0007669"/>
    <property type="project" value="UniProtKB-SubCell"/>
</dbReference>
<dbReference type="NCBIfam" id="TIGR03389">
    <property type="entry name" value="laccase"/>
    <property type="match status" value="1"/>
</dbReference>
<evidence type="ECO:0000256" key="2">
    <source>
        <dbReference type="ARBA" id="ARBA00004271"/>
    </source>
</evidence>
<dbReference type="Gene3D" id="2.60.40.420">
    <property type="entry name" value="Cupredoxins - blue copper proteins"/>
    <property type="match status" value="3"/>
</dbReference>
<keyword evidence="11" id="KW-0325">Glycoprotein</keyword>
<evidence type="ECO:0000313" key="18">
    <source>
        <dbReference type="EMBL" id="KAG6393013.1"/>
    </source>
</evidence>
<keyword evidence="7 13" id="KW-0479">Metal-binding</keyword>
<dbReference type="InterPro" id="IPR034288">
    <property type="entry name" value="CuRO_1_LCC"/>
</dbReference>
<keyword evidence="14" id="KW-1133">Transmembrane helix</keyword>
<dbReference type="EMBL" id="PNBA02000018">
    <property type="protein sequence ID" value="KAG6393013.1"/>
    <property type="molecule type" value="Genomic_DNA"/>
</dbReference>
<dbReference type="InterPro" id="IPR008972">
    <property type="entry name" value="Cupredoxin"/>
</dbReference>
<reference evidence="18" key="1">
    <citation type="submission" date="2018-01" db="EMBL/GenBank/DDBJ databases">
        <authorList>
            <person name="Mao J.F."/>
        </authorList>
    </citation>
    <scope>NUCLEOTIDE SEQUENCE</scope>
    <source>
        <strain evidence="18">Huo1</strain>
        <tissue evidence="18">Leaf</tissue>
    </source>
</reference>
<comment type="similarity">
    <text evidence="3 13">Belongs to the multicopper oxidase family.</text>
</comment>
<dbReference type="InterPro" id="IPR045087">
    <property type="entry name" value="Cu-oxidase_fam"/>
</dbReference>
<keyword evidence="12 13" id="KW-0439">Lignin degradation</keyword>
<dbReference type="CDD" id="cd13849">
    <property type="entry name" value="CuRO_1_LCC_plant"/>
    <property type="match status" value="1"/>
</dbReference>
<evidence type="ECO:0000256" key="11">
    <source>
        <dbReference type="ARBA" id="ARBA00023180"/>
    </source>
</evidence>
<keyword evidence="8 13" id="KW-0677">Repeat</keyword>
<keyword evidence="14" id="KW-0472">Membrane</keyword>
<dbReference type="CDD" id="cd13875">
    <property type="entry name" value="CuRO_2_LCC_plant"/>
    <property type="match status" value="1"/>
</dbReference>
<dbReference type="InterPro" id="IPR011707">
    <property type="entry name" value="Cu-oxidase-like_N"/>
</dbReference>
<name>A0A8X8Z6B9_SALSN</name>
<dbReference type="InterPro" id="IPR002355">
    <property type="entry name" value="Cu_oxidase_Cu_BS"/>
</dbReference>
<keyword evidence="19" id="KW-1185">Reference proteome</keyword>
<dbReference type="InterPro" id="IPR033138">
    <property type="entry name" value="Cu_oxidase_CS"/>
</dbReference>
<dbReference type="InterPro" id="IPR011706">
    <property type="entry name" value="Cu-oxidase_C"/>
</dbReference>
<comment type="subcellular location">
    <subcellularLocation>
        <location evidence="2 13">Secreted</location>
        <location evidence="2 13">Extracellular space</location>
        <location evidence="2 13">Apoplast</location>
    </subcellularLocation>
</comment>
<evidence type="ECO:0000259" key="17">
    <source>
        <dbReference type="Pfam" id="PF07732"/>
    </source>
</evidence>
<dbReference type="Pfam" id="PF07732">
    <property type="entry name" value="Cu-oxidase_3"/>
    <property type="match status" value="1"/>
</dbReference>
<keyword evidence="14" id="KW-0812">Transmembrane</keyword>
<dbReference type="Proteomes" id="UP000298416">
    <property type="component" value="Unassembled WGS sequence"/>
</dbReference>
<evidence type="ECO:0000256" key="4">
    <source>
        <dbReference type="ARBA" id="ARBA00012297"/>
    </source>
</evidence>
<evidence type="ECO:0000256" key="12">
    <source>
        <dbReference type="ARBA" id="ARBA00023185"/>
    </source>
</evidence>
<dbReference type="PROSITE" id="PS00080">
    <property type="entry name" value="MULTICOPPER_OXIDASE2"/>
    <property type="match status" value="1"/>
</dbReference>
<protein>
    <recommendedName>
        <fullName evidence="4 13">Laccase</fullName>
        <ecNumber evidence="4 13">1.10.3.2</ecNumber>
    </recommendedName>
    <alternativeName>
        <fullName evidence="13">Benzenediol:oxygen oxidoreductase</fullName>
    </alternativeName>
    <alternativeName>
        <fullName evidence="13">Diphenol oxidase</fullName>
    </alternativeName>
    <alternativeName>
        <fullName evidence="13">Urishiol oxidase</fullName>
    </alternativeName>
</protein>
<sequence length="604" mass="68003">MWHNWINYQCNQTLYKVRKCSHTSKTHKPRCFQPPQMERNTFLAKKIFLLYFLLGLIFLGGITPVNAVVRCCKFEVKRASHTRLCTKKSMLTINGQFPGPTLYARKGGLIILEIVNLADQNITIHWHGVKMPRYPWSDGTDFVTQCPIRPGKSFRQRIILSDEEGTLWWHAHSDWSRNSVYGAIVILPPRRETYPFPKPHAHVPILLGEWWNDDVEQVFGKFLAGGGDPDVSDAFLINGQPGDLYPCSIQDTYKLRVEYGKRYLIKLVNAVMDNIMFFKIGGHNFTVVGTDGAYTKPIKTDYVAISPGQTIDLLLEADQPPSHYYMASRIYASGGEFVTIPTTATVEYIGNYTPPPSPLLPLFPEFDNSAASINFTNQLKSLANKNYPVDVPQSVDRTLFYTLSVNQLPCLKSSCLGTTRLLASVNNVSMVLPRTDILQAYYRGISGVYDSDFPDFPPSSFNYTEGVKAKEQSGSRFGTAVRVLEYNTTVEVVFQGTNLGGGVEHPMHLHGYSFYVVGSGLGNYDRVADPASYNLFDPPLMENIAVPRNGWTAIRFKANNPGVWYMHCHFERHVSWGMGMVFIVKDGDGPNEKMLPPPSDMPRC</sequence>
<comment type="caution">
    <text evidence="18">The sequence shown here is derived from an EMBL/GenBank/DDBJ whole genome shotgun (WGS) entry which is preliminary data.</text>
</comment>
<gene>
    <name evidence="18" type="ORF">SASPL_147243</name>
</gene>
<feature type="transmembrane region" description="Helical" evidence="14">
    <location>
        <begin position="47"/>
        <end position="69"/>
    </location>
</feature>
<reference evidence="18" key="2">
    <citation type="submission" date="2020-08" db="EMBL/GenBank/DDBJ databases">
        <title>Plant Genome Project.</title>
        <authorList>
            <person name="Zhang R.-G."/>
        </authorList>
    </citation>
    <scope>NUCLEOTIDE SEQUENCE</scope>
    <source>
        <strain evidence="18">Huo1</strain>
        <tissue evidence="18">Leaf</tissue>
    </source>
</reference>
<dbReference type="GO" id="GO:0005507">
    <property type="term" value="F:copper ion binding"/>
    <property type="evidence" value="ECO:0007669"/>
    <property type="project" value="InterPro"/>
</dbReference>
<dbReference type="PANTHER" id="PTHR11709">
    <property type="entry name" value="MULTI-COPPER OXIDASE"/>
    <property type="match status" value="1"/>
</dbReference>
<keyword evidence="6 13" id="KW-0964">Secreted</keyword>
<keyword evidence="10 13" id="KW-0186">Copper</keyword>
<organism evidence="18">
    <name type="scientific">Salvia splendens</name>
    <name type="common">Scarlet sage</name>
    <dbReference type="NCBI Taxonomy" id="180675"/>
    <lineage>
        <taxon>Eukaryota</taxon>
        <taxon>Viridiplantae</taxon>
        <taxon>Streptophyta</taxon>
        <taxon>Embryophyta</taxon>
        <taxon>Tracheophyta</taxon>
        <taxon>Spermatophyta</taxon>
        <taxon>Magnoliopsida</taxon>
        <taxon>eudicotyledons</taxon>
        <taxon>Gunneridae</taxon>
        <taxon>Pentapetalae</taxon>
        <taxon>asterids</taxon>
        <taxon>lamiids</taxon>
        <taxon>Lamiales</taxon>
        <taxon>Lamiaceae</taxon>
        <taxon>Nepetoideae</taxon>
        <taxon>Mentheae</taxon>
        <taxon>Salviinae</taxon>
        <taxon>Salvia</taxon>
        <taxon>Salvia subgen. Calosphace</taxon>
        <taxon>core Calosphace</taxon>
    </lineage>
</organism>
<dbReference type="CDD" id="cd13897">
    <property type="entry name" value="CuRO_3_LCC_plant"/>
    <property type="match status" value="1"/>
</dbReference>
<evidence type="ECO:0000256" key="13">
    <source>
        <dbReference type="RuleBase" id="RU361119"/>
    </source>
</evidence>
<dbReference type="PANTHER" id="PTHR11709:SF443">
    <property type="entry name" value="LACCASE-15"/>
    <property type="match status" value="1"/>
</dbReference>
<evidence type="ECO:0000256" key="3">
    <source>
        <dbReference type="ARBA" id="ARBA00010609"/>
    </source>
</evidence>
<dbReference type="Pfam" id="PF00394">
    <property type="entry name" value="Cu-oxidase"/>
    <property type="match status" value="1"/>
</dbReference>
<dbReference type="InterPro" id="IPR034289">
    <property type="entry name" value="CuRO_3_LCC"/>
</dbReference>
<comment type="catalytic activity">
    <reaction evidence="1 13">
        <text>4 hydroquinone + O2 = 4 benzosemiquinone + 2 H2O</text>
        <dbReference type="Rhea" id="RHEA:11276"/>
        <dbReference type="ChEBI" id="CHEBI:15377"/>
        <dbReference type="ChEBI" id="CHEBI:15379"/>
        <dbReference type="ChEBI" id="CHEBI:17594"/>
        <dbReference type="ChEBI" id="CHEBI:17977"/>
        <dbReference type="EC" id="1.10.3.2"/>
    </reaction>
</comment>
<dbReference type="InterPro" id="IPR017761">
    <property type="entry name" value="Laccase"/>
</dbReference>
<comment type="cofactor">
    <cofactor evidence="13">
        <name>Cu cation</name>
        <dbReference type="ChEBI" id="CHEBI:23378"/>
    </cofactor>
    <text evidence="13">Binds 4 Cu cations per monomer.</text>
</comment>
<accession>A0A8X8Z6B9</accession>
<dbReference type="InterPro" id="IPR034285">
    <property type="entry name" value="CuRO_2_LCC"/>
</dbReference>
<dbReference type="AlphaFoldDB" id="A0A8X8Z6B9"/>
<evidence type="ECO:0000256" key="9">
    <source>
        <dbReference type="ARBA" id="ARBA00023002"/>
    </source>
</evidence>
<evidence type="ECO:0000256" key="10">
    <source>
        <dbReference type="ARBA" id="ARBA00023008"/>
    </source>
</evidence>
<keyword evidence="9 13" id="KW-0560">Oxidoreductase</keyword>
<dbReference type="GO" id="GO:0052716">
    <property type="term" value="F:hydroquinone:oxygen oxidoreductase activity"/>
    <property type="evidence" value="ECO:0007669"/>
    <property type="project" value="UniProtKB-EC"/>
</dbReference>
<dbReference type="InterPro" id="IPR001117">
    <property type="entry name" value="Cu-oxidase_2nd"/>
</dbReference>
<keyword evidence="5 13" id="KW-0052">Apoplast</keyword>
<dbReference type="GO" id="GO:0046274">
    <property type="term" value="P:lignin catabolic process"/>
    <property type="evidence" value="ECO:0007669"/>
    <property type="project" value="UniProtKB-KW"/>
</dbReference>